<dbReference type="AlphaFoldDB" id="A0A165EFF9"/>
<reference evidence="1 2" key="1">
    <citation type="journal article" date="2016" name="Mol. Biol. Evol.">
        <title>Comparative Genomics of Early-Diverging Mushroom-Forming Fungi Provides Insights into the Origins of Lignocellulose Decay Capabilities.</title>
        <authorList>
            <person name="Nagy L.G."/>
            <person name="Riley R."/>
            <person name="Tritt A."/>
            <person name="Adam C."/>
            <person name="Daum C."/>
            <person name="Floudas D."/>
            <person name="Sun H."/>
            <person name="Yadav J.S."/>
            <person name="Pangilinan J."/>
            <person name="Larsson K.H."/>
            <person name="Matsuura K."/>
            <person name="Barry K."/>
            <person name="Labutti K."/>
            <person name="Kuo R."/>
            <person name="Ohm R.A."/>
            <person name="Bhattacharya S.S."/>
            <person name="Shirouzu T."/>
            <person name="Yoshinaga Y."/>
            <person name="Martin F.M."/>
            <person name="Grigoriev I.V."/>
            <person name="Hibbett D.S."/>
        </authorList>
    </citation>
    <scope>NUCLEOTIDE SEQUENCE [LARGE SCALE GENOMIC DNA]</scope>
    <source>
        <strain evidence="1 2">93-53</strain>
    </source>
</reference>
<dbReference type="OrthoDB" id="3253465at2759"/>
<sequence>MKSDENFCHYEMLLLVQEELYHSLHNVGERMIIDLNLECHKAPKIYFDHFALRILIESTIKRSTNANRFSNVQLITKICTCHFIDPRPSTLGHCHKNYKDRGLVPHLKDLTIF</sequence>
<accession>A0A165EFF9</accession>
<dbReference type="GeneID" id="63824065"/>
<name>A0A165EFF9_9APHY</name>
<evidence type="ECO:0000313" key="2">
    <source>
        <dbReference type="Proteomes" id="UP000076871"/>
    </source>
</evidence>
<evidence type="ECO:0000313" key="1">
    <source>
        <dbReference type="EMBL" id="KZT06943.1"/>
    </source>
</evidence>
<keyword evidence="2" id="KW-1185">Reference proteome</keyword>
<dbReference type="Proteomes" id="UP000076871">
    <property type="component" value="Unassembled WGS sequence"/>
</dbReference>
<dbReference type="EMBL" id="KV427622">
    <property type="protein sequence ID" value="KZT06943.1"/>
    <property type="molecule type" value="Genomic_DNA"/>
</dbReference>
<dbReference type="RefSeq" id="XP_040764683.1">
    <property type="nucleotide sequence ID" value="XM_040907036.1"/>
</dbReference>
<protein>
    <submittedName>
        <fullName evidence="1">Uncharacterized protein</fullName>
    </submittedName>
</protein>
<proteinExistence type="predicted"/>
<organism evidence="1 2">
    <name type="scientific">Laetiporus sulphureus 93-53</name>
    <dbReference type="NCBI Taxonomy" id="1314785"/>
    <lineage>
        <taxon>Eukaryota</taxon>
        <taxon>Fungi</taxon>
        <taxon>Dikarya</taxon>
        <taxon>Basidiomycota</taxon>
        <taxon>Agaricomycotina</taxon>
        <taxon>Agaricomycetes</taxon>
        <taxon>Polyporales</taxon>
        <taxon>Laetiporus</taxon>
    </lineage>
</organism>
<dbReference type="InParanoid" id="A0A165EFF9"/>
<gene>
    <name evidence="1" type="ORF">LAESUDRAFT_714058</name>
</gene>